<evidence type="ECO:0000256" key="2">
    <source>
        <dbReference type="SAM" id="Phobius"/>
    </source>
</evidence>
<reference evidence="3 4" key="2">
    <citation type="submission" date="2017-02" db="EMBL/GenBank/DDBJ databases">
        <title>A genome survey and senescence transcriptome analysis in Lentinula edodes.</title>
        <authorList>
            <person name="Sakamoto Y."/>
            <person name="Nakade K."/>
            <person name="Sato S."/>
            <person name="Yoshida Y."/>
            <person name="Miyazaki K."/>
            <person name="Natsume S."/>
            <person name="Konno N."/>
        </authorList>
    </citation>
    <scope>NUCLEOTIDE SEQUENCE [LARGE SCALE GENOMIC DNA]</scope>
    <source>
        <strain evidence="3 4">NBRC 111202</strain>
    </source>
</reference>
<protein>
    <submittedName>
        <fullName evidence="3">Uncharacterized protein</fullName>
    </submittedName>
</protein>
<feature type="compositionally biased region" description="Low complexity" evidence="1">
    <location>
        <begin position="545"/>
        <end position="560"/>
    </location>
</feature>
<feature type="region of interest" description="Disordered" evidence="1">
    <location>
        <begin position="332"/>
        <end position="361"/>
    </location>
</feature>
<keyword evidence="2" id="KW-0812">Transmembrane</keyword>
<reference evidence="3 4" key="1">
    <citation type="submission" date="2016-08" db="EMBL/GenBank/DDBJ databases">
        <authorList>
            <consortium name="Lentinula edodes genome sequencing consortium"/>
            <person name="Sakamoto Y."/>
            <person name="Nakade K."/>
            <person name="Sato S."/>
            <person name="Yoshida Y."/>
            <person name="Miyazaki K."/>
            <person name="Natsume S."/>
            <person name="Konno N."/>
        </authorList>
    </citation>
    <scope>NUCLEOTIDE SEQUENCE [LARGE SCALE GENOMIC DNA]</scope>
    <source>
        <strain evidence="3 4">NBRC 111202</strain>
    </source>
</reference>
<evidence type="ECO:0000313" key="3">
    <source>
        <dbReference type="EMBL" id="GAW10418.1"/>
    </source>
</evidence>
<feature type="compositionally biased region" description="Low complexity" evidence="1">
    <location>
        <begin position="348"/>
        <end position="361"/>
    </location>
</feature>
<feature type="region of interest" description="Disordered" evidence="1">
    <location>
        <begin position="495"/>
        <end position="517"/>
    </location>
</feature>
<feature type="region of interest" description="Disordered" evidence="1">
    <location>
        <begin position="545"/>
        <end position="565"/>
    </location>
</feature>
<dbReference type="Proteomes" id="UP000188533">
    <property type="component" value="Unassembled WGS sequence"/>
</dbReference>
<feature type="region of interest" description="Disordered" evidence="1">
    <location>
        <begin position="434"/>
        <end position="477"/>
    </location>
</feature>
<proteinExistence type="predicted"/>
<feature type="compositionally biased region" description="Low complexity" evidence="1">
    <location>
        <begin position="453"/>
        <end position="466"/>
    </location>
</feature>
<feature type="transmembrane region" description="Helical" evidence="2">
    <location>
        <begin position="363"/>
        <end position="387"/>
    </location>
</feature>
<feature type="compositionally biased region" description="Polar residues" evidence="1">
    <location>
        <begin position="467"/>
        <end position="476"/>
    </location>
</feature>
<dbReference type="STRING" id="5353.A0A1Q3ETA9"/>
<keyword evidence="4" id="KW-1185">Reference proteome</keyword>
<accession>A0A1Q3ETA9</accession>
<comment type="caution">
    <text evidence="3">The sequence shown here is derived from an EMBL/GenBank/DDBJ whole genome shotgun (WGS) entry which is preliminary data.</text>
</comment>
<feature type="compositionally biased region" description="Polar residues" evidence="1">
    <location>
        <begin position="332"/>
        <end position="347"/>
    </location>
</feature>
<name>A0A1Q3ETA9_LENED</name>
<gene>
    <name evidence="3" type="ORF">LENED_012679</name>
</gene>
<keyword evidence="2" id="KW-0472">Membrane</keyword>
<evidence type="ECO:0000313" key="4">
    <source>
        <dbReference type="Proteomes" id="UP000188533"/>
    </source>
</evidence>
<dbReference type="EMBL" id="BDGU01001716">
    <property type="protein sequence ID" value="GAW10418.1"/>
    <property type="molecule type" value="Genomic_DNA"/>
</dbReference>
<organism evidence="3 4">
    <name type="scientific">Lentinula edodes</name>
    <name type="common">Shiitake mushroom</name>
    <name type="synonym">Lentinus edodes</name>
    <dbReference type="NCBI Taxonomy" id="5353"/>
    <lineage>
        <taxon>Eukaryota</taxon>
        <taxon>Fungi</taxon>
        <taxon>Dikarya</taxon>
        <taxon>Basidiomycota</taxon>
        <taxon>Agaricomycotina</taxon>
        <taxon>Agaricomycetes</taxon>
        <taxon>Agaricomycetidae</taxon>
        <taxon>Agaricales</taxon>
        <taxon>Marasmiineae</taxon>
        <taxon>Omphalotaceae</taxon>
        <taxon>Lentinula</taxon>
    </lineage>
</organism>
<dbReference type="Gene3D" id="2.60.120.260">
    <property type="entry name" value="Galactose-binding domain-like"/>
    <property type="match status" value="1"/>
</dbReference>
<keyword evidence="2" id="KW-1133">Transmembrane helix</keyword>
<sequence length="583" mass="62127">MNNDKDGAQVIPSDTRSHSATSAIGKRSIFLSPTYPTYKLIVEDYMSVILIQDNYFLAETGGVWTNLSTGTWYNGSALFASKADATTNGILYASFQGTSISFVGVTPPSNESTTFLVDIDSEANYTATYPTSAVGGTWYTSPNVADQATYHAINLYGMDQIIADYVLVTAGSQTNLTDQTIFVDDSNPEIAWSGQWWSADSYEVVTGTYDLAPAGNGTHTSTFAGDAFTFTFAGTTINVYGIMSWGSTGSVKASFSVDGYSTSQTFTANTAANNGLTNSTNYPFYSNTSLSSGNHTLTVNVTSVSGNLPFIIDYLTYQPNFDNIDSKPNFTAQAGIGSSTGPDSNPGSSAGSTSSDTTSKSHAGAIAGGVIGGLLAIAAILGGILLWRRRSRFDKPKYSARGRANVLDSNERLMVETPGNILYPMQHLAQDLKSVSGPPKALSTEMHSGSDYTSASGATTPTAPGSDSSRPLTVNEKQTELRRRLDEIASLMQQMEVQTSADSSSSAPVKGSGDSNVLDLQARIDRLTRENERLMETYVVPPAYEGVEGTTTTGESVLGEHVPGNARNEKRILRLAYEPRDSE</sequence>
<feature type="compositionally biased region" description="Polar residues" evidence="1">
    <location>
        <begin position="495"/>
        <end position="507"/>
    </location>
</feature>
<dbReference type="AlphaFoldDB" id="A0A1Q3ETA9"/>
<evidence type="ECO:0000256" key="1">
    <source>
        <dbReference type="SAM" id="MobiDB-lite"/>
    </source>
</evidence>